<evidence type="ECO:0000313" key="7">
    <source>
        <dbReference type="Proteomes" id="UP001206925"/>
    </source>
</evidence>
<evidence type="ECO:0000256" key="1">
    <source>
        <dbReference type="ARBA" id="ARBA00010617"/>
    </source>
</evidence>
<dbReference type="GO" id="GO:0004497">
    <property type="term" value="F:monooxygenase activity"/>
    <property type="evidence" value="ECO:0007669"/>
    <property type="project" value="UniProtKB-KW"/>
</dbReference>
<sequence>MLLHFGSVPTIVVSSAEVAQEILKTHDSSFSSRPSLPITNILLYGSKDIAFSPYGEYWRQLKSIAVVHLLSGTRVKSFRKVREHEISLMTKKLGDSEGSLVDMGLMLSSLLIDIICKVSFGRAYDVSKLMDLSKTWLDLLTVFSVGSYIPWLSWIDRVTGLVGRAEDVAKQMDEFLERVVEDHANMNCDGRKEDGEDLVDILLDIHRDETTGFTLHRDSLKSVILVCFLNIL</sequence>
<dbReference type="Pfam" id="PF00067">
    <property type="entry name" value="p450"/>
    <property type="match status" value="1"/>
</dbReference>
<dbReference type="GO" id="GO:0016705">
    <property type="term" value="F:oxidoreductase activity, acting on paired donors, with incorporation or reduction of molecular oxygen"/>
    <property type="evidence" value="ECO:0007669"/>
    <property type="project" value="InterPro"/>
</dbReference>
<evidence type="ECO:0000256" key="3">
    <source>
        <dbReference type="ARBA" id="ARBA00022723"/>
    </source>
</evidence>
<dbReference type="PANTHER" id="PTHR47955:SF16">
    <property type="entry name" value="CYTOCHROME P450"/>
    <property type="match status" value="1"/>
</dbReference>
<dbReference type="InterPro" id="IPR036396">
    <property type="entry name" value="Cyt_P450_sf"/>
</dbReference>
<proteinExistence type="inferred from homology"/>
<dbReference type="Gene3D" id="1.10.630.10">
    <property type="entry name" value="Cytochrome P450"/>
    <property type="match status" value="1"/>
</dbReference>
<keyword evidence="5" id="KW-0503">Monooxygenase</keyword>
<organism evidence="6 7">
    <name type="scientific">Ambrosia artemisiifolia</name>
    <name type="common">Common ragweed</name>
    <dbReference type="NCBI Taxonomy" id="4212"/>
    <lineage>
        <taxon>Eukaryota</taxon>
        <taxon>Viridiplantae</taxon>
        <taxon>Streptophyta</taxon>
        <taxon>Embryophyta</taxon>
        <taxon>Tracheophyta</taxon>
        <taxon>Spermatophyta</taxon>
        <taxon>Magnoliopsida</taxon>
        <taxon>eudicotyledons</taxon>
        <taxon>Gunneridae</taxon>
        <taxon>Pentapetalae</taxon>
        <taxon>asterids</taxon>
        <taxon>campanulids</taxon>
        <taxon>Asterales</taxon>
        <taxon>Asteraceae</taxon>
        <taxon>Asteroideae</taxon>
        <taxon>Heliantheae alliance</taxon>
        <taxon>Heliantheae</taxon>
        <taxon>Ambrosia</taxon>
    </lineage>
</organism>
<dbReference type="EMBL" id="JAMZMK010006942">
    <property type="protein sequence ID" value="KAI7746589.1"/>
    <property type="molecule type" value="Genomic_DNA"/>
</dbReference>
<keyword evidence="2" id="KW-0349">Heme</keyword>
<protein>
    <submittedName>
        <fullName evidence="6">Uncharacterized protein</fullName>
    </submittedName>
</protein>
<comment type="similarity">
    <text evidence="1">Belongs to the cytochrome P450 family.</text>
</comment>
<evidence type="ECO:0000256" key="5">
    <source>
        <dbReference type="ARBA" id="ARBA00023033"/>
    </source>
</evidence>
<comment type="caution">
    <text evidence="6">The sequence shown here is derived from an EMBL/GenBank/DDBJ whole genome shotgun (WGS) entry which is preliminary data.</text>
</comment>
<evidence type="ECO:0000256" key="4">
    <source>
        <dbReference type="ARBA" id="ARBA00023004"/>
    </source>
</evidence>
<gene>
    <name evidence="6" type="ORF">M8C21_005743</name>
</gene>
<keyword evidence="7" id="KW-1185">Reference proteome</keyword>
<dbReference type="SUPFAM" id="SSF48264">
    <property type="entry name" value="Cytochrome P450"/>
    <property type="match status" value="1"/>
</dbReference>
<evidence type="ECO:0000256" key="2">
    <source>
        <dbReference type="ARBA" id="ARBA00022617"/>
    </source>
</evidence>
<dbReference type="Proteomes" id="UP001206925">
    <property type="component" value="Unassembled WGS sequence"/>
</dbReference>
<accession>A0AAD5GMN5</accession>
<keyword evidence="4" id="KW-0408">Iron</keyword>
<dbReference type="AlphaFoldDB" id="A0AAD5GMN5"/>
<dbReference type="GO" id="GO:0051762">
    <property type="term" value="P:sesquiterpene biosynthetic process"/>
    <property type="evidence" value="ECO:0007669"/>
    <property type="project" value="UniProtKB-ARBA"/>
</dbReference>
<dbReference type="GO" id="GO:0005506">
    <property type="term" value="F:iron ion binding"/>
    <property type="evidence" value="ECO:0007669"/>
    <property type="project" value="InterPro"/>
</dbReference>
<dbReference type="PANTHER" id="PTHR47955">
    <property type="entry name" value="CYTOCHROME P450 FAMILY 71 PROTEIN"/>
    <property type="match status" value="1"/>
</dbReference>
<dbReference type="InterPro" id="IPR001128">
    <property type="entry name" value="Cyt_P450"/>
</dbReference>
<evidence type="ECO:0000313" key="6">
    <source>
        <dbReference type="EMBL" id="KAI7746589.1"/>
    </source>
</evidence>
<reference evidence="6" key="1">
    <citation type="submission" date="2022-06" db="EMBL/GenBank/DDBJ databases">
        <title>Uncovering the hologenomic basis of an extraordinary plant invasion.</title>
        <authorList>
            <person name="Bieker V.C."/>
            <person name="Martin M.D."/>
            <person name="Gilbert T."/>
            <person name="Hodgins K."/>
            <person name="Battlay P."/>
            <person name="Petersen B."/>
            <person name="Wilson J."/>
        </authorList>
    </citation>
    <scope>NUCLEOTIDE SEQUENCE</scope>
    <source>
        <strain evidence="6">AA19_3_7</strain>
        <tissue evidence="6">Leaf</tissue>
    </source>
</reference>
<keyword evidence="3" id="KW-0479">Metal-binding</keyword>
<keyword evidence="5" id="KW-0560">Oxidoreductase</keyword>
<name>A0AAD5GMN5_AMBAR</name>
<dbReference type="GO" id="GO:0020037">
    <property type="term" value="F:heme binding"/>
    <property type="evidence" value="ECO:0007669"/>
    <property type="project" value="InterPro"/>
</dbReference>